<dbReference type="Gene3D" id="2.40.110.10">
    <property type="entry name" value="Butyryl-CoA Dehydrogenase, subunit A, domain 2"/>
    <property type="match status" value="1"/>
</dbReference>
<dbReference type="Gene3D" id="1.20.140.10">
    <property type="entry name" value="Butyryl-CoA Dehydrogenase, subunit A, domain 3"/>
    <property type="match status" value="1"/>
</dbReference>
<dbReference type="PANTHER" id="PTHR43884:SF20">
    <property type="entry name" value="ACYL-COA DEHYDROGENASE FADE28"/>
    <property type="match status" value="1"/>
</dbReference>
<dbReference type="RefSeq" id="WP_143776114.1">
    <property type="nucleotide sequence ID" value="NZ_VKKU01000001.1"/>
</dbReference>
<name>A0A553WKL1_9SPHN</name>
<keyword evidence="9" id="KW-1185">Reference proteome</keyword>
<evidence type="ECO:0000256" key="1">
    <source>
        <dbReference type="ARBA" id="ARBA00001974"/>
    </source>
</evidence>
<dbReference type="PANTHER" id="PTHR43884">
    <property type="entry name" value="ACYL-COA DEHYDROGENASE"/>
    <property type="match status" value="1"/>
</dbReference>
<organism evidence="8 9">
    <name type="scientific">Sphingorhabdus contaminans</name>
    <dbReference type="NCBI Taxonomy" id="1343899"/>
    <lineage>
        <taxon>Bacteria</taxon>
        <taxon>Pseudomonadati</taxon>
        <taxon>Pseudomonadota</taxon>
        <taxon>Alphaproteobacteria</taxon>
        <taxon>Sphingomonadales</taxon>
        <taxon>Sphingomonadaceae</taxon>
        <taxon>Sphingorhabdus</taxon>
    </lineage>
</organism>
<comment type="cofactor">
    <cofactor evidence="1">
        <name>FAD</name>
        <dbReference type="ChEBI" id="CHEBI:57692"/>
    </cofactor>
</comment>
<dbReference type="Proteomes" id="UP000320160">
    <property type="component" value="Unassembled WGS sequence"/>
</dbReference>
<gene>
    <name evidence="8" type="ORF">FOM92_07475</name>
</gene>
<dbReference type="GO" id="GO:0050660">
    <property type="term" value="F:flavin adenine dinucleotide binding"/>
    <property type="evidence" value="ECO:0007669"/>
    <property type="project" value="InterPro"/>
</dbReference>
<dbReference type="InterPro" id="IPR009100">
    <property type="entry name" value="AcylCoA_DH/oxidase_NM_dom_sf"/>
</dbReference>
<proteinExistence type="inferred from homology"/>
<evidence type="ECO:0000256" key="4">
    <source>
        <dbReference type="ARBA" id="ARBA00022827"/>
    </source>
</evidence>
<dbReference type="InterPro" id="IPR036250">
    <property type="entry name" value="AcylCo_DH-like_C"/>
</dbReference>
<dbReference type="SUPFAM" id="SSF47203">
    <property type="entry name" value="Acyl-CoA dehydrogenase C-terminal domain-like"/>
    <property type="match status" value="1"/>
</dbReference>
<dbReference type="Pfam" id="PF00441">
    <property type="entry name" value="Acyl-CoA_dh_1"/>
    <property type="match status" value="1"/>
</dbReference>
<dbReference type="InterPro" id="IPR046373">
    <property type="entry name" value="Acyl-CoA_Oxase/DH_mid-dom_sf"/>
</dbReference>
<dbReference type="GO" id="GO:0003995">
    <property type="term" value="F:acyl-CoA dehydrogenase activity"/>
    <property type="evidence" value="ECO:0007669"/>
    <property type="project" value="TreeGrafter"/>
</dbReference>
<evidence type="ECO:0000313" key="8">
    <source>
        <dbReference type="EMBL" id="TSB05198.1"/>
    </source>
</evidence>
<reference evidence="8 9" key="1">
    <citation type="submission" date="2019-07" db="EMBL/GenBank/DDBJ databases">
        <authorList>
            <person name="Park M."/>
        </authorList>
    </citation>
    <scope>NUCLEOTIDE SEQUENCE [LARGE SCALE GENOMIC DNA]</scope>
    <source>
        <strain evidence="8 9">KCTC32445</strain>
    </source>
</reference>
<evidence type="ECO:0000256" key="2">
    <source>
        <dbReference type="ARBA" id="ARBA00009347"/>
    </source>
</evidence>
<dbReference type="OrthoDB" id="7328575at2"/>
<dbReference type="InterPro" id="IPR037069">
    <property type="entry name" value="AcylCoA_DH/ox_N_sf"/>
</dbReference>
<dbReference type="InterPro" id="IPR013786">
    <property type="entry name" value="AcylCoA_DH/ox_N"/>
</dbReference>
<dbReference type="InterPro" id="IPR009075">
    <property type="entry name" value="AcylCo_DH/oxidase_C"/>
</dbReference>
<keyword evidence="4" id="KW-0274">FAD</keyword>
<evidence type="ECO:0000259" key="7">
    <source>
        <dbReference type="Pfam" id="PF02771"/>
    </source>
</evidence>
<evidence type="ECO:0000256" key="5">
    <source>
        <dbReference type="ARBA" id="ARBA00023002"/>
    </source>
</evidence>
<accession>A0A553WKL1</accession>
<dbReference type="SUPFAM" id="SSF56645">
    <property type="entry name" value="Acyl-CoA dehydrogenase NM domain-like"/>
    <property type="match status" value="1"/>
</dbReference>
<dbReference type="Pfam" id="PF02771">
    <property type="entry name" value="Acyl-CoA_dh_N"/>
    <property type="match status" value="1"/>
</dbReference>
<dbReference type="AlphaFoldDB" id="A0A553WKL1"/>
<dbReference type="CDD" id="cd00567">
    <property type="entry name" value="ACAD"/>
    <property type="match status" value="1"/>
</dbReference>
<comment type="caution">
    <text evidence="8">The sequence shown here is derived from an EMBL/GenBank/DDBJ whole genome shotgun (WGS) entry which is preliminary data.</text>
</comment>
<comment type="similarity">
    <text evidence="2">Belongs to the acyl-CoA dehydrogenase family.</text>
</comment>
<dbReference type="EMBL" id="VKKU01000001">
    <property type="protein sequence ID" value="TSB05198.1"/>
    <property type="molecule type" value="Genomic_DNA"/>
</dbReference>
<feature type="domain" description="Acyl-CoA dehydrogenase/oxidase N-terminal" evidence="7">
    <location>
        <begin position="9"/>
        <end position="119"/>
    </location>
</feature>
<keyword evidence="3" id="KW-0285">Flavoprotein</keyword>
<evidence type="ECO:0000259" key="6">
    <source>
        <dbReference type="Pfam" id="PF00441"/>
    </source>
</evidence>
<evidence type="ECO:0000313" key="9">
    <source>
        <dbReference type="Proteomes" id="UP000320160"/>
    </source>
</evidence>
<sequence>MQMAGLGYSEEQIELLDVATTFCRDKSPIDKVRKLMDSDLGYDAEVWAEMAALGWTAIAIPEAYSGVGLTLAEVVPVVEQMGRHLMASPFTASTLAAQALIAGGTEAQKAEWLPKIAEGTVATLALYEAHGDWDLTNITATARSDGGKLHLSGEKLFSLWAESAECIIVSVMLDGKPALLLLTGAQVAGRLRREAIIDETKRSFALSLDGLEVEKSALLEVGIAAQTLAHIELAATLLQSAEMCGGSQSVIDYTISYLQTRKQFGKIIGEYQALKHPTVDAYVDYEKARSHLYSAANSFGDQGMGEIAVRMAKAAADGVYSFAADRAIQFHGGFGFTHDCDAGLHRRAAIFQASQFGDAAWQRAKLSHLLLG</sequence>
<dbReference type="Gene3D" id="1.10.540.10">
    <property type="entry name" value="Acyl-CoA dehydrogenase/oxidase, N-terminal domain"/>
    <property type="match status" value="1"/>
</dbReference>
<keyword evidence="5" id="KW-0560">Oxidoreductase</keyword>
<feature type="domain" description="Acyl-CoA dehydrogenase/oxidase C-terminal" evidence="6">
    <location>
        <begin position="240"/>
        <end position="348"/>
    </location>
</feature>
<protein>
    <submittedName>
        <fullName evidence="8">Acyl-CoA dehydrogenase</fullName>
    </submittedName>
</protein>
<evidence type="ECO:0000256" key="3">
    <source>
        <dbReference type="ARBA" id="ARBA00022630"/>
    </source>
</evidence>